<protein>
    <submittedName>
        <fullName evidence="1">Uncharacterized protein</fullName>
    </submittedName>
</protein>
<dbReference type="Pfam" id="PF19691">
    <property type="entry name" value="DUF6192"/>
    <property type="match status" value="1"/>
</dbReference>
<name>A0A1H8SXI1_9PSEU</name>
<gene>
    <name evidence="1" type="ORF">SAMN04489732_102339</name>
</gene>
<sequence length="89" mass="9996">MDVVEHSARSEILGLLYATTRFYTTAGRLAPALTGLPLSEEERELARDRLRRVRAAADWAEQAVTTGDTTMPPDVAAVLTHRRRRHRPT</sequence>
<dbReference type="InterPro" id="IPR045683">
    <property type="entry name" value="DUF6192"/>
</dbReference>
<evidence type="ECO:0000313" key="2">
    <source>
        <dbReference type="Proteomes" id="UP000198582"/>
    </source>
</evidence>
<dbReference type="Proteomes" id="UP000198582">
    <property type="component" value="Unassembled WGS sequence"/>
</dbReference>
<dbReference type="RefSeq" id="WP_091613767.1">
    <property type="nucleotide sequence ID" value="NZ_FOEF01000002.1"/>
</dbReference>
<accession>A0A1H8SXI1</accession>
<proteinExistence type="predicted"/>
<dbReference type="AlphaFoldDB" id="A0A1H8SXI1"/>
<dbReference type="STRING" id="394193.SAMN04489732_102339"/>
<dbReference type="EMBL" id="FOEF01000002">
    <property type="protein sequence ID" value="SEO83699.1"/>
    <property type="molecule type" value="Genomic_DNA"/>
</dbReference>
<organism evidence="1 2">
    <name type="scientific">Amycolatopsis saalfeldensis</name>
    <dbReference type="NCBI Taxonomy" id="394193"/>
    <lineage>
        <taxon>Bacteria</taxon>
        <taxon>Bacillati</taxon>
        <taxon>Actinomycetota</taxon>
        <taxon>Actinomycetes</taxon>
        <taxon>Pseudonocardiales</taxon>
        <taxon>Pseudonocardiaceae</taxon>
        <taxon>Amycolatopsis</taxon>
    </lineage>
</organism>
<keyword evidence="2" id="KW-1185">Reference proteome</keyword>
<reference evidence="1 2" key="1">
    <citation type="submission" date="2016-10" db="EMBL/GenBank/DDBJ databases">
        <authorList>
            <person name="de Groot N.N."/>
        </authorList>
    </citation>
    <scope>NUCLEOTIDE SEQUENCE [LARGE SCALE GENOMIC DNA]</scope>
    <source>
        <strain evidence="1 2">DSM 44993</strain>
    </source>
</reference>
<evidence type="ECO:0000313" key="1">
    <source>
        <dbReference type="EMBL" id="SEO83699.1"/>
    </source>
</evidence>